<gene>
    <name evidence="4" type="ORF">TPSB3V08_LOCUS9115</name>
</gene>
<dbReference type="Gene3D" id="2.40.50.40">
    <property type="match status" value="1"/>
</dbReference>
<reference evidence="4" key="1">
    <citation type="submission" date="2020-11" db="EMBL/GenBank/DDBJ databases">
        <authorList>
            <person name="Tran Van P."/>
        </authorList>
    </citation>
    <scope>NUCLEOTIDE SEQUENCE</scope>
</reference>
<dbReference type="InterPro" id="IPR051219">
    <property type="entry name" value="Heterochromatin_chromo-domain"/>
</dbReference>
<evidence type="ECO:0000259" key="3">
    <source>
        <dbReference type="PROSITE" id="PS50013"/>
    </source>
</evidence>
<dbReference type="SUPFAM" id="SSF54160">
    <property type="entry name" value="Chromo domain-like"/>
    <property type="match status" value="1"/>
</dbReference>
<accession>A0A7R9H9C0</accession>
<sequence length="211" mass="23806">MKAKVKKGVVHPTEIRTSISPSPAVKLNTTSALANYATEVDKILDVHFKKSGKREFLIHWKGFQNKHNTWEPEENLSCEDLIEKFMLKVDSAKSSTPRELRTDRQHTDRFTLDMNQRGRRLSRRKQGTQRATYHSCMDVLPTLAATTDLDGLVDPMFGGGHFNVAYQIPPAELDPTPHSPEQFTDTFTLIPLSLSSSPSLAGRSSIWSLWV</sequence>
<dbReference type="InterPro" id="IPR023780">
    <property type="entry name" value="Chromo_domain"/>
</dbReference>
<dbReference type="InterPro" id="IPR016197">
    <property type="entry name" value="Chromo-like_dom_sf"/>
</dbReference>
<proteinExistence type="predicted"/>
<dbReference type="GO" id="GO:0005694">
    <property type="term" value="C:chromosome"/>
    <property type="evidence" value="ECO:0007669"/>
    <property type="project" value="UniProtKB-ARBA"/>
</dbReference>
<dbReference type="PANTHER" id="PTHR22812">
    <property type="entry name" value="CHROMOBOX PROTEIN"/>
    <property type="match status" value="1"/>
</dbReference>
<dbReference type="GO" id="GO:0005634">
    <property type="term" value="C:nucleus"/>
    <property type="evidence" value="ECO:0007669"/>
    <property type="project" value="UniProtKB-SubCell"/>
</dbReference>
<keyword evidence="2" id="KW-0539">Nucleus</keyword>
<dbReference type="EMBL" id="OD007002">
    <property type="protein sequence ID" value="CAD7413578.1"/>
    <property type="molecule type" value="Genomic_DNA"/>
</dbReference>
<evidence type="ECO:0000256" key="2">
    <source>
        <dbReference type="ARBA" id="ARBA00023242"/>
    </source>
</evidence>
<dbReference type="PROSITE" id="PS50013">
    <property type="entry name" value="CHROMO_2"/>
    <property type="match status" value="1"/>
</dbReference>
<protein>
    <recommendedName>
        <fullName evidence="3">Chromo domain-containing protein</fullName>
    </recommendedName>
</protein>
<organism evidence="4">
    <name type="scientific">Timema poppense</name>
    <name type="common">Walking stick</name>
    <dbReference type="NCBI Taxonomy" id="170557"/>
    <lineage>
        <taxon>Eukaryota</taxon>
        <taxon>Metazoa</taxon>
        <taxon>Ecdysozoa</taxon>
        <taxon>Arthropoda</taxon>
        <taxon>Hexapoda</taxon>
        <taxon>Insecta</taxon>
        <taxon>Pterygota</taxon>
        <taxon>Neoptera</taxon>
        <taxon>Polyneoptera</taxon>
        <taxon>Phasmatodea</taxon>
        <taxon>Timematodea</taxon>
        <taxon>Timematoidea</taxon>
        <taxon>Timematidae</taxon>
        <taxon>Timema</taxon>
    </lineage>
</organism>
<name>A0A7R9H9C0_TIMPO</name>
<dbReference type="AlphaFoldDB" id="A0A7R9H9C0"/>
<dbReference type="CDD" id="cd00024">
    <property type="entry name" value="CD_CSD"/>
    <property type="match status" value="1"/>
</dbReference>
<dbReference type="InterPro" id="IPR000953">
    <property type="entry name" value="Chromo/chromo_shadow_dom"/>
</dbReference>
<dbReference type="SMART" id="SM00298">
    <property type="entry name" value="CHROMO"/>
    <property type="match status" value="1"/>
</dbReference>
<comment type="subcellular location">
    <subcellularLocation>
        <location evidence="1">Nucleus</location>
    </subcellularLocation>
</comment>
<feature type="domain" description="Chromo" evidence="3">
    <location>
        <begin position="38"/>
        <end position="97"/>
    </location>
</feature>
<evidence type="ECO:0000256" key="1">
    <source>
        <dbReference type="ARBA" id="ARBA00004123"/>
    </source>
</evidence>
<evidence type="ECO:0000313" key="4">
    <source>
        <dbReference type="EMBL" id="CAD7413578.1"/>
    </source>
</evidence>
<dbReference type="Pfam" id="PF00385">
    <property type="entry name" value="Chromo"/>
    <property type="match status" value="1"/>
</dbReference>